<reference evidence="2 3" key="1">
    <citation type="submission" date="2018-06" db="EMBL/GenBank/DDBJ databases">
        <authorList>
            <consortium name="Pathogen Informatics"/>
            <person name="Doyle S."/>
        </authorList>
    </citation>
    <scope>NUCLEOTIDE SEQUENCE [LARGE SCALE GENOMIC DNA]</scope>
    <source>
        <strain evidence="2 3">NCTC11155</strain>
    </source>
</reference>
<sequence>MDIFSKEIIIPITAAILGIAVPLLIGVIQRIDDKYESTRLIQLFMNERSTKHFLGLLAITIFLLFYQLVAPPNYFDFGVLTKCIDYSAIILATIFCVLLTFSIFMIFRLIYIYNVPEKLQKHLIKRNDIPRNTRKAWFELFIAMLKQNNVDVLRDCFQELYNWTMSLREGRQWTVMEYPPELYEGIISINEQLCMQQKEAVSIKNGNDIVNVMLDGVQFTIMHQNTYRTIWTCLNQQLFYKRSEWIIKYWNAANSLLLLHLADFQLNERIYVSYTPSGQAVADSKMVELRQKERKEFKEFHIALGGLLLFRKEHELLNQILYYTNSQPPHYVLIPGSLAEIIPLYMNLLSFSPDSMYKYEQKYPFFGLQAGVRNNSIINGWIQKYLYILMLRLATLNRTYVYEDFYSLPALPESLSEKNEWLENVPIILKQIEQNSIPLEDITTILPLDQSRIYRAKHKLKNALESLSNSLTSAIQHQKVTQQLSEDEIQDFYQIASDSIGREMKWITEVSVITDDEYKSCNKFNCVGRIRQLMPAEAFCTDKTIGYVNFKESFSAATLYSFKNCWLRSFQYQPKSEYRVFPENLDKVFQTLRLTDKQIIIGFHFNWYNAYPQNLRKENEYKFKSPDNRLLYSLPGDHTVEFTNTVIILNKSDLPKLKLLDPPSTLKDKFHLKCINKQYKLYASVIKLSENEPLLNEYISSGAYLEKELKQMALVCTELDAQILWKQKIPVVMIKVLDRFIDSGNENLSEIRPFNAD</sequence>
<dbReference type="Proteomes" id="UP000254424">
    <property type="component" value="Unassembled WGS sequence"/>
</dbReference>
<name>A0A380ZD29_9BACE</name>
<feature type="transmembrane region" description="Helical" evidence="1">
    <location>
        <begin position="12"/>
        <end position="31"/>
    </location>
</feature>
<dbReference type="GeneID" id="93072038"/>
<evidence type="ECO:0000313" key="3">
    <source>
        <dbReference type="Proteomes" id="UP000254424"/>
    </source>
</evidence>
<protein>
    <recommendedName>
        <fullName evidence="4">Transmembrane protein</fullName>
    </recommendedName>
</protein>
<dbReference type="STRING" id="483216.BACEGG_00432"/>
<gene>
    <name evidence="2" type="ORF">NCTC11155_03445</name>
</gene>
<accession>A0A380ZD29</accession>
<dbReference type="RefSeq" id="WP_004288710.1">
    <property type="nucleotide sequence ID" value="NZ_CABKNQ010000020.1"/>
</dbReference>
<dbReference type="OrthoDB" id="977357at2"/>
<organism evidence="2 3">
    <name type="scientific">Bacteroides eggerthii</name>
    <dbReference type="NCBI Taxonomy" id="28111"/>
    <lineage>
        <taxon>Bacteria</taxon>
        <taxon>Pseudomonadati</taxon>
        <taxon>Bacteroidota</taxon>
        <taxon>Bacteroidia</taxon>
        <taxon>Bacteroidales</taxon>
        <taxon>Bacteroidaceae</taxon>
        <taxon>Bacteroides</taxon>
    </lineage>
</organism>
<evidence type="ECO:0000313" key="2">
    <source>
        <dbReference type="EMBL" id="SUV44035.1"/>
    </source>
</evidence>
<feature type="transmembrane region" description="Helical" evidence="1">
    <location>
        <begin position="89"/>
        <end position="111"/>
    </location>
</feature>
<dbReference type="AlphaFoldDB" id="A0A380ZD29"/>
<feature type="transmembrane region" description="Helical" evidence="1">
    <location>
        <begin position="52"/>
        <end position="69"/>
    </location>
</feature>
<keyword evidence="1" id="KW-0472">Membrane</keyword>
<keyword evidence="1" id="KW-0812">Transmembrane</keyword>
<proteinExistence type="predicted"/>
<evidence type="ECO:0008006" key="4">
    <source>
        <dbReference type="Google" id="ProtNLM"/>
    </source>
</evidence>
<dbReference type="EMBL" id="UFSX01000002">
    <property type="protein sequence ID" value="SUV44035.1"/>
    <property type="molecule type" value="Genomic_DNA"/>
</dbReference>
<evidence type="ECO:0000256" key="1">
    <source>
        <dbReference type="SAM" id="Phobius"/>
    </source>
</evidence>
<keyword evidence="1" id="KW-1133">Transmembrane helix</keyword>